<evidence type="ECO:0000313" key="2">
    <source>
        <dbReference type="Proteomes" id="UP000585437"/>
    </source>
</evidence>
<dbReference type="Proteomes" id="UP000585437">
    <property type="component" value="Unassembled WGS sequence"/>
</dbReference>
<organism evidence="1 2">
    <name type="scientific">Rhizobium soli</name>
    <dbReference type="NCBI Taxonomy" id="424798"/>
    <lineage>
        <taxon>Bacteria</taxon>
        <taxon>Pseudomonadati</taxon>
        <taxon>Pseudomonadota</taxon>
        <taxon>Alphaproteobacteria</taxon>
        <taxon>Hyphomicrobiales</taxon>
        <taxon>Rhizobiaceae</taxon>
        <taxon>Rhizobium/Agrobacterium group</taxon>
        <taxon>Rhizobium</taxon>
    </lineage>
</organism>
<comment type="caution">
    <text evidence="1">The sequence shown here is derived from an EMBL/GenBank/DDBJ whole genome shotgun (WGS) entry which is preliminary data.</text>
</comment>
<dbReference type="AlphaFoldDB" id="A0A7X0MTZ2"/>
<name>A0A7X0MTZ2_9HYPH</name>
<keyword evidence="2" id="KW-1185">Reference proteome</keyword>
<proteinExistence type="predicted"/>
<gene>
    <name evidence="1" type="ORF">F4695_004617</name>
</gene>
<dbReference type="RefSeq" id="WP_184656188.1">
    <property type="nucleotide sequence ID" value="NZ_JACHBU010000026.1"/>
</dbReference>
<protein>
    <submittedName>
        <fullName evidence="1">Uncharacterized protein</fullName>
    </submittedName>
</protein>
<evidence type="ECO:0000313" key="1">
    <source>
        <dbReference type="EMBL" id="MBB6511219.1"/>
    </source>
</evidence>
<reference evidence="1 2" key="1">
    <citation type="submission" date="2020-08" db="EMBL/GenBank/DDBJ databases">
        <title>The Agave Microbiome: Exploring the role of microbial communities in plant adaptations to desert environments.</title>
        <authorList>
            <person name="Partida-Martinez L.P."/>
        </authorList>
    </citation>
    <scope>NUCLEOTIDE SEQUENCE [LARGE SCALE GENOMIC DNA]</scope>
    <source>
        <strain evidence="1 2">AS3.12</strain>
    </source>
</reference>
<accession>A0A7X0MTZ2</accession>
<sequence length="73" mass="7971">MVPERSQDSELLEIIDHKLVALIHELADANWSVDEVVLAIGSILETKWLPPARALEAARSSGSENFVSDSNEG</sequence>
<dbReference type="EMBL" id="JACHBU010000026">
    <property type="protein sequence ID" value="MBB6511219.1"/>
    <property type="molecule type" value="Genomic_DNA"/>
</dbReference>